<proteinExistence type="predicted"/>
<comment type="caution">
    <text evidence="4">The sequence shown here is derived from an EMBL/GenBank/DDBJ whole genome shotgun (WGS) entry which is preliminary data.</text>
</comment>
<feature type="compositionally biased region" description="Acidic residues" evidence="2">
    <location>
        <begin position="271"/>
        <end position="280"/>
    </location>
</feature>
<protein>
    <recommendedName>
        <fullName evidence="3">C2H2-type domain-containing protein</fullName>
    </recommendedName>
</protein>
<keyword evidence="1" id="KW-0863">Zinc-finger</keyword>
<dbReference type="Proteomes" id="UP000198211">
    <property type="component" value="Unassembled WGS sequence"/>
</dbReference>
<evidence type="ECO:0000256" key="2">
    <source>
        <dbReference type="SAM" id="MobiDB-lite"/>
    </source>
</evidence>
<dbReference type="PROSITE" id="PS50157">
    <property type="entry name" value="ZINC_FINGER_C2H2_2"/>
    <property type="match status" value="1"/>
</dbReference>
<organism evidence="4 5">
    <name type="scientific">Phytophthora megakarya</name>
    <dbReference type="NCBI Taxonomy" id="4795"/>
    <lineage>
        <taxon>Eukaryota</taxon>
        <taxon>Sar</taxon>
        <taxon>Stramenopiles</taxon>
        <taxon>Oomycota</taxon>
        <taxon>Peronosporomycetes</taxon>
        <taxon>Peronosporales</taxon>
        <taxon>Peronosporaceae</taxon>
        <taxon>Phytophthora</taxon>
    </lineage>
</organism>
<dbReference type="InterPro" id="IPR013087">
    <property type="entry name" value="Znf_C2H2_type"/>
</dbReference>
<dbReference type="EMBL" id="NBNE01001617">
    <property type="protein sequence ID" value="OWZ13295.1"/>
    <property type="molecule type" value="Genomic_DNA"/>
</dbReference>
<sequence>MSFCLPDIAKWWNVGFVVKPNMISDGLCDRTLDEVERMDYMPMFRNAYSRTLDDRRGQVDLSLEEGSAVAEIATIVAGNVKDCNEDWEITSDCWHALKSLPGGRTQAPHRDYPFFEISRAFYRKHLVQGSMIIAQIDGTRFHVYPRGDLAHCGAKYEKENKRLFCYVRVCGIKQKLNSTEAALFKTFRCDKCMAGAYSHIGLSAHKQHCIVAKAYQCNYCGDSFDLANTLSKHISRKHRGEHRRWGRRSSDVAENEDYSEDSGPSENYASSEEEAEDEGNENSYVSGTSDDSERSAATAESREVSMRGEDSGSEHENEEDSEMEDSEAEFGPYL</sequence>
<feature type="compositionally biased region" description="Basic residues" evidence="2">
    <location>
        <begin position="235"/>
        <end position="247"/>
    </location>
</feature>
<dbReference type="PROSITE" id="PS00028">
    <property type="entry name" value="ZINC_FINGER_C2H2_1"/>
    <property type="match status" value="1"/>
</dbReference>
<dbReference type="STRING" id="4795.A0A225W6S8"/>
<gene>
    <name evidence="4" type="ORF">PHMEG_00013409</name>
</gene>
<name>A0A225W6S8_9STRA</name>
<dbReference type="Gene3D" id="3.30.160.60">
    <property type="entry name" value="Classic Zinc Finger"/>
    <property type="match status" value="1"/>
</dbReference>
<dbReference type="GO" id="GO:0008270">
    <property type="term" value="F:zinc ion binding"/>
    <property type="evidence" value="ECO:0007669"/>
    <property type="project" value="UniProtKB-KW"/>
</dbReference>
<feature type="domain" description="C2H2-type" evidence="3">
    <location>
        <begin position="215"/>
        <end position="243"/>
    </location>
</feature>
<evidence type="ECO:0000259" key="3">
    <source>
        <dbReference type="PROSITE" id="PS50157"/>
    </source>
</evidence>
<feature type="compositionally biased region" description="Acidic residues" evidence="2">
    <location>
        <begin position="316"/>
        <end position="328"/>
    </location>
</feature>
<evidence type="ECO:0000256" key="1">
    <source>
        <dbReference type="PROSITE-ProRule" id="PRU00042"/>
    </source>
</evidence>
<feature type="compositionally biased region" description="Basic and acidic residues" evidence="2">
    <location>
        <begin position="300"/>
        <end position="315"/>
    </location>
</feature>
<keyword evidence="1" id="KW-0479">Metal-binding</keyword>
<evidence type="ECO:0000313" key="4">
    <source>
        <dbReference type="EMBL" id="OWZ13295.1"/>
    </source>
</evidence>
<dbReference type="InterPro" id="IPR036236">
    <property type="entry name" value="Znf_C2H2_sf"/>
</dbReference>
<dbReference type="SUPFAM" id="SSF57667">
    <property type="entry name" value="beta-beta-alpha zinc fingers"/>
    <property type="match status" value="1"/>
</dbReference>
<feature type="region of interest" description="Disordered" evidence="2">
    <location>
        <begin position="235"/>
        <end position="334"/>
    </location>
</feature>
<reference evidence="5" key="1">
    <citation type="submission" date="2017-03" db="EMBL/GenBank/DDBJ databases">
        <title>Phytopthora megakarya and P. palmivora, two closely related causual agents of cacao black pod achieved similar genome size and gene model numbers by different mechanisms.</title>
        <authorList>
            <person name="Ali S."/>
            <person name="Shao J."/>
            <person name="Larry D.J."/>
            <person name="Kronmiller B."/>
            <person name="Shen D."/>
            <person name="Strem M.D."/>
            <person name="Melnick R.L."/>
            <person name="Guiltinan M.J."/>
            <person name="Tyler B.M."/>
            <person name="Meinhardt L.W."/>
            <person name="Bailey B.A."/>
        </authorList>
    </citation>
    <scope>NUCLEOTIDE SEQUENCE [LARGE SCALE GENOMIC DNA]</scope>
    <source>
        <strain evidence="5">zdho120</strain>
    </source>
</reference>
<keyword evidence="5" id="KW-1185">Reference proteome</keyword>
<dbReference type="OrthoDB" id="120936at2759"/>
<accession>A0A225W6S8</accession>
<evidence type="ECO:0000313" key="5">
    <source>
        <dbReference type="Proteomes" id="UP000198211"/>
    </source>
</evidence>
<dbReference type="SMART" id="SM00355">
    <property type="entry name" value="ZnF_C2H2"/>
    <property type="match status" value="2"/>
</dbReference>
<dbReference type="AlphaFoldDB" id="A0A225W6S8"/>
<keyword evidence="1" id="KW-0862">Zinc</keyword>